<comment type="catalytic activity">
    <reaction evidence="17">
        <text>(3S)-hydroxydecanoyl-CoA = (2E)-decenoyl-CoA + H2O</text>
        <dbReference type="Rhea" id="RHEA:31191"/>
        <dbReference type="ChEBI" id="CHEBI:15377"/>
        <dbReference type="ChEBI" id="CHEBI:61406"/>
        <dbReference type="ChEBI" id="CHEBI:62616"/>
    </reaction>
    <physiologicalReaction direction="right-to-left" evidence="17">
        <dbReference type="Rhea" id="RHEA:31193"/>
    </physiologicalReaction>
</comment>
<accession>A0A7M7P4E5</accession>
<dbReference type="Proteomes" id="UP000007110">
    <property type="component" value="Unassembled WGS sequence"/>
</dbReference>
<comment type="catalytic activity">
    <reaction evidence="1">
        <text>(3S)-hydroxyhexadecanoyl-CoA = (2E)-hexadecenoyl-CoA + H2O</text>
        <dbReference type="Rhea" id="RHEA:31163"/>
        <dbReference type="ChEBI" id="CHEBI:15377"/>
        <dbReference type="ChEBI" id="CHEBI:61526"/>
        <dbReference type="ChEBI" id="CHEBI:62613"/>
    </reaction>
    <physiologicalReaction direction="right-to-left" evidence="1">
        <dbReference type="Rhea" id="RHEA:31165"/>
    </physiologicalReaction>
</comment>
<evidence type="ECO:0000256" key="20">
    <source>
        <dbReference type="ARBA" id="ARBA00035949"/>
    </source>
</evidence>
<keyword evidence="11" id="KW-0520">NAD</keyword>
<keyword evidence="15" id="KW-0456">Lyase</keyword>
<dbReference type="InterPro" id="IPR018376">
    <property type="entry name" value="Enoyl-CoA_hyd/isom_CS"/>
</dbReference>
<evidence type="ECO:0000256" key="8">
    <source>
        <dbReference type="ARBA" id="ARBA00013000"/>
    </source>
</evidence>
<evidence type="ECO:0000256" key="5">
    <source>
        <dbReference type="ARBA" id="ARBA00011245"/>
    </source>
</evidence>
<organism evidence="39 40">
    <name type="scientific">Strongylocentrotus purpuratus</name>
    <name type="common">Purple sea urchin</name>
    <dbReference type="NCBI Taxonomy" id="7668"/>
    <lineage>
        <taxon>Eukaryota</taxon>
        <taxon>Metazoa</taxon>
        <taxon>Echinodermata</taxon>
        <taxon>Eleutherozoa</taxon>
        <taxon>Echinozoa</taxon>
        <taxon>Echinoidea</taxon>
        <taxon>Euechinoidea</taxon>
        <taxon>Echinacea</taxon>
        <taxon>Camarodonta</taxon>
        <taxon>Echinidea</taxon>
        <taxon>Strongylocentrotidae</taxon>
        <taxon>Strongylocentrotus</taxon>
    </lineage>
</organism>
<comment type="similarity">
    <text evidence="29">In the C-terminal section; belongs to the 3-hydroxyacyl-CoA dehydrogenase family.</text>
</comment>
<sequence length="741" mass="81149">MLRARKLVQLFVKSNLCTSSAVASEAMATLSKRGQVAVVTLTNPPLNVLSYPTRASIVQSIKEAEQDTSVKSIVLCGSGRAFCAGADITEFTNPELVFKEPHLIDVTKAVEACSKPVVAVMHGTSLGGGVELALGCHYRLIHKAGKIGLPEVHIGLVPGATGTQKVPRVMSIPNAIDMITSGRHISAKEAHKMGIIDKVLEDDYMEQGVAFAESIAGDPVGPRRVSQMPVKVDETTPMVFKMAYEKVAAKARGMYSPLFCVKAIEAATKASSFEEGLKMERHISEFLGLGEQSGALQYAFFSERAVSKWHVPDGSASYKTAKGQEVKSAAVIGAGTMGVGITMSMVMAGIPTYLTEQNQQYLDKGLKMVQGILAHGVKQGRMSESKAQQIFSLVRPTLTYNDLKDVDVVVEAVFENMALKKEILKTLDGVCKPSAILASNTSTLDIDEMASATTRPDKVMGMHFFSPAHIMKLLENVRGKDTSPETMATAMDLGKRLKKISVLVGNCPAFVGNRMLGPYSREAIFLLEEGALPNEVDQVLEDFGLAMGLCRMGDLAGLDVGYKSRKEYGYIQREGQDDFIRKGERYSPLSDWMVENGRLGQKAGKGFYNYGKPGGRKPAVDPEVTQMIMEVSEKAGITRRHIPAQEILERCLYGLINEGFKCLEEQIASSDEDIDMVWLYGYGWPRHTGGPMYYAKNIVGLPKVLERIMFYHFEHPNSPYWKPSQLLIDRVSEEHPHASKL</sequence>
<dbReference type="UniPathway" id="UPA00659"/>
<dbReference type="InterPro" id="IPR001753">
    <property type="entry name" value="Enoyl-CoA_hydra/iso"/>
</dbReference>
<comment type="catalytic activity">
    <reaction evidence="23">
        <text>(3E)-hexenoyl-CoA = (2E)-hexenoyl-CoA</text>
        <dbReference type="Rhea" id="RHEA:45736"/>
        <dbReference type="ChEBI" id="CHEBI:62077"/>
        <dbReference type="ChEBI" id="CHEBI:84790"/>
    </reaction>
    <physiologicalReaction direction="left-to-right" evidence="23">
        <dbReference type="Rhea" id="RHEA:45737"/>
    </physiologicalReaction>
</comment>
<dbReference type="InterPro" id="IPR029045">
    <property type="entry name" value="ClpP/crotonase-like_dom_sf"/>
</dbReference>
<evidence type="ECO:0000256" key="35">
    <source>
        <dbReference type="ARBA" id="ARBA00049448"/>
    </source>
</evidence>
<dbReference type="GeneID" id="753669"/>
<dbReference type="CDD" id="cd06558">
    <property type="entry name" value="crotonase-like"/>
    <property type="match status" value="1"/>
</dbReference>
<dbReference type="OrthoDB" id="2018133at2759"/>
<dbReference type="EC" id="5.3.3.8" evidence="6"/>
<evidence type="ECO:0000256" key="24">
    <source>
        <dbReference type="ARBA" id="ARBA00036370"/>
    </source>
</evidence>
<evidence type="ECO:0000256" key="26">
    <source>
        <dbReference type="ARBA" id="ARBA00036570"/>
    </source>
</evidence>
<comment type="catalytic activity">
    <reaction evidence="34">
        <text>a (3S)-3-hydroxyacyl-CoA + NAD(+) = a 3-oxoacyl-CoA + NADH + H(+)</text>
        <dbReference type="Rhea" id="RHEA:22432"/>
        <dbReference type="ChEBI" id="CHEBI:15378"/>
        <dbReference type="ChEBI" id="CHEBI:57318"/>
        <dbReference type="ChEBI" id="CHEBI:57540"/>
        <dbReference type="ChEBI" id="CHEBI:57945"/>
        <dbReference type="ChEBI" id="CHEBI:90726"/>
        <dbReference type="EC" id="1.1.1.35"/>
    </reaction>
    <physiologicalReaction direction="left-to-right" evidence="34">
        <dbReference type="Rhea" id="RHEA:22433"/>
    </physiologicalReaction>
</comment>
<dbReference type="FunFam" id="3.90.226.10:FF:000052">
    <property type="entry name" value="Peroxisomal bifunctional enzyme"/>
    <property type="match status" value="1"/>
</dbReference>
<keyword evidence="10" id="KW-0560">Oxidoreductase</keyword>
<evidence type="ECO:0000256" key="30">
    <source>
        <dbReference type="ARBA" id="ARBA00039632"/>
    </source>
</evidence>
<comment type="catalytic activity">
    <reaction evidence="18">
        <text>(3E,5Z)-octadienoyl-CoA = (2E,5Z)-octadienoyl-CoA</text>
        <dbReference type="Rhea" id="RHEA:49932"/>
        <dbReference type="ChEBI" id="CHEBI:85108"/>
        <dbReference type="ChEBI" id="CHEBI:131990"/>
    </reaction>
    <physiologicalReaction direction="right-to-left" evidence="18">
        <dbReference type="Rhea" id="RHEA:49934"/>
    </physiologicalReaction>
</comment>
<dbReference type="GO" id="GO:0070403">
    <property type="term" value="F:NAD+ binding"/>
    <property type="evidence" value="ECO:0007669"/>
    <property type="project" value="InterPro"/>
</dbReference>
<evidence type="ECO:0000256" key="23">
    <source>
        <dbReference type="ARBA" id="ARBA00036353"/>
    </source>
</evidence>
<evidence type="ECO:0000256" key="2">
    <source>
        <dbReference type="ARBA" id="ARBA00004275"/>
    </source>
</evidence>
<comment type="subunit">
    <text evidence="5">Monomer.</text>
</comment>
<comment type="catalytic activity">
    <reaction evidence="32">
        <text>(3S)-hydroxyhexadecanoyl-CoA + NAD(+) = 3-oxohexadecanoyl-CoA + NADH + H(+)</text>
        <dbReference type="Rhea" id="RHEA:31159"/>
        <dbReference type="ChEBI" id="CHEBI:15378"/>
        <dbReference type="ChEBI" id="CHEBI:57349"/>
        <dbReference type="ChEBI" id="CHEBI:57540"/>
        <dbReference type="ChEBI" id="CHEBI:57945"/>
        <dbReference type="ChEBI" id="CHEBI:62613"/>
    </reaction>
    <physiologicalReaction direction="left-to-right" evidence="32">
        <dbReference type="Rhea" id="RHEA:31160"/>
    </physiologicalReaction>
</comment>
<keyword evidence="14" id="KW-0413">Isomerase</keyword>
<dbReference type="FunFam" id="3.40.50.720:FF:000009">
    <property type="entry name" value="Fatty oxidation complex, alpha subunit"/>
    <property type="match status" value="1"/>
</dbReference>
<evidence type="ECO:0000256" key="14">
    <source>
        <dbReference type="ARBA" id="ARBA00023235"/>
    </source>
</evidence>
<comment type="catalytic activity">
    <reaction evidence="19">
        <text>a 4-saturated-(3S)-3-hydroxyacyl-CoA = a (3E)-enoyl-CoA + H2O</text>
        <dbReference type="Rhea" id="RHEA:20724"/>
        <dbReference type="ChEBI" id="CHEBI:15377"/>
        <dbReference type="ChEBI" id="CHEBI:58521"/>
        <dbReference type="ChEBI" id="CHEBI:137480"/>
        <dbReference type="EC" id="4.2.1.17"/>
    </reaction>
    <physiologicalReaction direction="left-to-right" evidence="19">
        <dbReference type="Rhea" id="RHEA:20725"/>
    </physiologicalReaction>
</comment>
<comment type="similarity">
    <text evidence="4">In the N-terminal section; belongs to the enoyl-CoA hydratase/isomerase family.</text>
</comment>
<comment type="catalytic activity">
    <reaction evidence="28">
        <text>(2E)-hexadecenedioyl-CoA + H2O = (3S)-hydroxyhexadecanedioyl-CoA</text>
        <dbReference type="Rhea" id="RHEA:40259"/>
        <dbReference type="ChEBI" id="CHEBI:15377"/>
        <dbReference type="ChEBI" id="CHEBI:77075"/>
        <dbReference type="ChEBI" id="CHEBI:77080"/>
    </reaction>
    <physiologicalReaction direction="left-to-right" evidence="28">
        <dbReference type="Rhea" id="RHEA:40260"/>
    </physiologicalReaction>
</comment>
<evidence type="ECO:0000256" key="31">
    <source>
        <dbReference type="ARBA" id="ARBA00042031"/>
    </source>
</evidence>
<dbReference type="InterPro" id="IPR006180">
    <property type="entry name" value="3-OHacyl-CoA_DH_CS"/>
</dbReference>
<comment type="catalytic activity">
    <reaction evidence="21">
        <text>a (3Z)-enoyl-CoA = a 4-saturated (2E)-enoyl-CoA</text>
        <dbReference type="Rhea" id="RHEA:45900"/>
        <dbReference type="ChEBI" id="CHEBI:85097"/>
        <dbReference type="ChEBI" id="CHEBI:85489"/>
        <dbReference type="EC" id="5.3.3.8"/>
    </reaction>
    <physiologicalReaction direction="left-to-right" evidence="21">
        <dbReference type="Rhea" id="RHEA:45901"/>
    </physiologicalReaction>
</comment>
<comment type="catalytic activity">
    <reaction evidence="35">
        <text>(3S)-hydroxyhexadecanedioyl-CoA + NAD(+) = 3-oxohexadecanedioyl-CoA + NADH + H(+)</text>
        <dbReference type="Rhea" id="RHEA:40267"/>
        <dbReference type="ChEBI" id="CHEBI:15378"/>
        <dbReference type="ChEBI" id="CHEBI:57540"/>
        <dbReference type="ChEBI" id="CHEBI:57945"/>
        <dbReference type="ChEBI" id="CHEBI:77080"/>
        <dbReference type="ChEBI" id="CHEBI:77081"/>
    </reaction>
    <physiologicalReaction direction="left-to-right" evidence="35">
        <dbReference type="Rhea" id="RHEA:40268"/>
    </physiologicalReaction>
</comment>
<evidence type="ECO:0000256" key="32">
    <source>
        <dbReference type="ARBA" id="ARBA00047613"/>
    </source>
</evidence>
<evidence type="ECO:0000256" key="12">
    <source>
        <dbReference type="ARBA" id="ARBA00023098"/>
    </source>
</evidence>
<dbReference type="GO" id="GO:0005777">
    <property type="term" value="C:peroxisome"/>
    <property type="evidence" value="ECO:0000318"/>
    <property type="project" value="GO_Central"/>
</dbReference>
<evidence type="ECO:0000256" key="29">
    <source>
        <dbReference type="ARBA" id="ARBA00038365"/>
    </source>
</evidence>
<feature type="domain" description="3-hydroxyacyl-CoA dehydrogenase C-terminal" evidence="37">
    <location>
        <begin position="510"/>
        <end position="610"/>
    </location>
</feature>
<dbReference type="EC" id="4.2.1.17" evidence="7"/>
<dbReference type="Pfam" id="PF00378">
    <property type="entry name" value="ECH_1"/>
    <property type="match status" value="1"/>
</dbReference>
<evidence type="ECO:0000256" key="34">
    <source>
        <dbReference type="ARBA" id="ARBA00048911"/>
    </source>
</evidence>
<dbReference type="Pfam" id="PF02737">
    <property type="entry name" value="3HCDH_N"/>
    <property type="match status" value="1"/>
</dbReference>
<evidence type="ECO:0000256" key="27">
    <source>
        <dbReference type="ARBA" id="ARBA00036656"/>
    </source>
</evidence>
<dbReference type="GO" id="GO:0004300">
    <property type="term" value="F:enoyl-CoA hydratase activity"/>
    <property type="evidence" value="ECO:0007669"/>
    <property type="project" value="UniProtKB-EC"/>
</dbReference>
<comment type="catalytic activity">
    <reaction evidence="27">
        <text>(3E)-decenoyl-CoA = (2E)-decenoyl-CoA</text>
        <dbReference type="Rhea" id="RHEA:45752"/>
        <dbReference type="ChEBI" id="CHEBI:61406"/>
        <dbReference type="ChEBI" id="CHEBI:84793"/>
    </reaction>
    <physiologicalReaction direction="left-to-right" evidence="27">
        <dbReference type="Rhea" id="RHEA:45753"/>
    </physiologicalReaction>
</comment>
<comment type="catalytic activity">
    <reaction evidence="25">
        <text>(2S,3S)-3-hydroxy-2-methylbutanoyl-CoA = (2E)-2-methylbut-2-enoyl-CoA + H2O</text>
        <dbReference type="Rhea" id="RHEA:31119"/>
        <dbReference type="ChEBI" id="CHEBI:15377"/>
        <dbReference type="ChEBI" id="CHEBI:57312"/>
        <dbReference type="ChEBI" id="CHEBI:57337"/>
    </reaction>
    <physiologicalReaction direction="right-to-left" evidence="25">
        <dbReference type="Rhea" id="RHEA:31121"/>
    </physiologicalReaction>
</comment>
<evidence type="ECO:0000256" key="6">
    <source>
        <dbReference type="ARBA" id="ARBA00012064"/>
    </source>
</evidence>
<comment type="subcellular location">
    <subcellularLocation>
        <location evidence="2">Peroxisome</location>
    </subcellularLocation>
</comment>
<reference evidence="39" key="2">
    <citation type="submission" date="2021-01" db="UniProtKB">
        <authorList>
            <consortium name="EnsemblMetazoa"/>
        </authorList>
    </citation>
    <scope>IDENTIFICATION</scope>
</reference>
<evidence type="ECO:0000256" key="13">
    <source>
        <dbReference type="ARBA" id="ARBA00023140"/>
    </source>
</evidence>
<keyword evidence="9" id="KW-0276">Fatty acid metabolism</keyword>
<evidence type="ECO:0000256" key="28">
    <source>
        <dbReference type="ARBA" id="ARBA00036989"/>
    </source>
</evidence>
<dbReference type="Pfam" id="PF00725">
    <property type="entry name" value="3HCDH"/>
    <property type="match status" value="1"/>
</dbReference>
<dbReference type="GO" id="GO:0003857">
    <property type="term" value="F:(3S)-3-hydroxyacyl-CoA dehydrogenase (NAD+) activity"/>
    <property type="evidence" value="ECO:0000318"/>
    <property type="project" value="GO_Central"/>
</dbReference>
<keyword evidence="40" id="KW-1185">Reference proteome</keyword>
<evidence type="ECO:0000259" key="37">
    <source>
        <dbReference type="Pfam" id="PF00725"/>
    </source>
</evidence>
<dbReference type="OMA" id="DPLFWKP"/>
<dbReference type="PANTHER" id="PTHR23309:SF49">
    <property type="entry name" value="PEROXISOMAL BIFUNCTIONAL ENZYME"/>
    <property type="match status" value="1"/>
</dbReference>
<evidence type="ECO:0000256" key="18">
    <source>
        <dbReference type="ARBA" id="ARBA00035863"/>
    </source>
</evidence>
<evidence type="ECO:0000256" key="19">
    <source>
        <dbReference type="ARBA" id="ARBA00035909"/>
    </source>
</evidence>
<reference evidence="40" key="1">
    <citation type="submission" date="2015-02" db="EMBL/GenBank/DDBJ databases">
        <title>Genome sequencing for Strongylocentrotus purpuratus.</title>
        <authorList>
            <person name="Murali S."/>
            <person name="Liu Y."/>
            <person name="Vee V."/>
            <person name="English A."/>
            <person name="Wang M."/>
            <person name="Skinner E."/>
            <person name="Han Y."/>
            <person name="Muzny D.M."/>
            <person name="Worley K.C."/>
            <person name="Gibbs R.A."/>
        </authorList>
    </citation>
    <scope>NUCLEOTIDE SEQUENCE</scope>
</reference>
<feature type="domain" description="3-hydroxyacyl-CoA dehydrogenase NAD binding" evidence="38">
    <location>
        <begin position="329"/>
        <end position="506"/>
    </location>
</feature>
<evidence type="ECO:0000256" key="21">
    <source>
        <dbReference type="ARBA" id="ARBA00035959"/>
    </source>
</evidence>
<dbReference type="SUPFAM" id="SSF48179">
    <property type="entry name" value="6-phosphogluconate dehydrogenase C-terminal domain-like"/>
    <property type="match status" value="2"/>
</dbReference>
<evidence type="ECO:0000256" key="22">
    <source>
        <dbReference type="ARBA" id="ARBA00036336"/>
    </source>
</evidence>
<dbReference type="KEGG" id="spu:753669"/>
<keyword evidence="12" id="KW-0443">Lipid metabolism</keyword>
<comment type="catalytic activity">
    <reaction evidence="22">
        <text>(3Z)-hexenoyl-CoA = (2E)-hexenoyl-CoA</text>
        <dbReference type="Rhea" id="RHEA:45748"/>
        <dbReference type="ChEBI" id="CHEBI:62077"/>
        <dbReference type="ChEBI" id="CHEBI:85415"/>
    </reaction>
    <physiologicalReaction direction="left-to-right" evidence="22">
        <dbReference type="Rhea" id="RHEA:45749"/>
    </physiologicalReaction>
</comment>
<evidence type="ECO:0000259" key="38">
    <source>
        <dbReference type="Pfam" id="PF02737"/>
    </source>
</evidence>
<dbReference type="RefSeq" id="XP_030845849.1">
    <property type="nucleotide sequence ID" value="XM_030989989.1"/>
</dbReference>
<comment type="catalytic activity">
    <reaction evidence="26">
        <text>(3E,5Z)-tetradecadienoyl-CoA = (2E,5Z)-tetradecadienoyl-CoA</text>
        <dbReference type="Rhea" id="RHEA:47464"/>
        <dbReference type="ChEBI" id="CHEBI:71586"/>
        <dbReference type="ChEBI" id="CHEBI:87701"/>
    </reaction>
    <physiologicalReaction direction="right-to-left" evidence="26">
        <dbReference type="Rhea" id="RHEA:47466"/>
    </physiologicalReaction>
</comment>
<evidence type="ECO:0000256" key="10">
    <source>
        <dbReference type="ARBA" id="ARBA00023002"/>
    </source>
</evidence>
<evidence type="ECO:0000313" key="39">
    <source>
        <dbReference type="EnsemblMetazoa" id="XP_030845849"/>
    </source>
</evidence>
<comment type="catalytic activity">
    <reaction evidence="20">
        <text>a (3E)-enoyl-CoA = a 4-saturated (2E)-enoyl-CoA</text>
        <dbReference type="Rhea" id="RHEA:45228"/>
        <dbReference type="ChEBI" id="CHEBI:58521"/>
        <dbReference type="ChEBI" id="CHEBI:85097"/>
        <dbReference type="EC" id="5.3.3.8"/>
    </reaction>
    <physiologicalReaction direction="left-to-right" evidence="20">
        <dbReference type="Rhea" id="RHEA:45229"/>
    </physiologicalReaction>
</comment>
<evidence type="ECO:0000256" key="17">
    <source>
        <dbReference type="ARBA" id="ARBA00035760"/>
    </source>
</evidence>
<evidence type="ECO:0000256" key="11">
    <source>
        <dbReference type="ARBA" id="ARBA00023027"/>
    </source>
</evidence>
<dbReference type="EnsemblMetazoa" id="XM_030989989">
    <property type="protein sequence ID" value="XP_030845849"/>
    <property type="gene ID" value="LOC753669"/>
</dbReference>
<evidence type="ECO:0000256" key="9">
    <source>
        <dbReference type="ARBA" id="ARBA00022832"/>
    </source>
</evidence>
<dbReference type="Gene3D" id="3.40.50.720">
    <property type="entry name" value="NAD(P)-binding Rossmann-like Domain"/>
    <property type="match status" value="1"/>
</dbReference>
<dbReference type="Gene3D" id="1.10.1040.50">
    <property type="match status" value="1"/>
</dbReference>
<dbReference type="Gene3D" id="3.90.226.10">
    <property type="entry name" value="2-enoyl-CoA Hydratase, Chain A, domain 1"/>
    <property type="match status" value="1"/>
</dbReference>
<evidence type="ECO:0000256" key="25">
    <source>
        <dbReference type="ARBA" id="ARBA00036472"/>
    </source>
</evidence>
<dbReference type="PROSITE" id="PS00067">
    <property type="entry name" value="3HCDH"/>
    <property type="match status" value="1"/>
</dbReference>
<comment type="pathway">
    <text evidence="3">Lipid metabolism; fatty acid beta-oxidation.</text>
</comment>
<comment type="similarity">
    <text evidence="36">Belongs to the enoyl-CoA hydratase/isomerase family.</text>
</comment>
<dbReference type="EC" id="1.1.1.35" evidence="8"/>
<dbReference type="PROSITE" id="PS00166">
    <property type="entry name" value="ENOYL_COA_HYDRATASE"/>
    <property type="match status" value="1"/>
</dbReference>
<comment type="catalytic activity">
    <reaction evidence="33">
        <text>(3S)-hydroxydecanoyl-CoA + NAD(+) = 3-oxodecanoyl-CoA + NADH + H(+)</text>
        <dbReference type="Rhea" id="RHEA:31187"/>
        <dbReference type="ChEBI" id="CHEBI:15378"/>
        <dbReference type="ChEBI" id="CHEBI:57540"/>
        <dbReference type="ChEBI" id="CHEBI:57945"/>
        <dbReference type="ChEBI" id="CHEBI:62548"/>
        <dbReference type="ChEBI" id="CHEBI:62616"/>
    </reaction>
    <physiologicalReaction direction="left-to-right" evidence="33">
        <dbReference type="Rhea" id="RHEA:31188"/>
    </physiologicalReaction>
</comment>
<dbReference type="InterPro" id="IPR008927">
    <property type="entry name" value="6-PGluconate_DH-like_C_sf"/>
</dbReference>
<dbReference type="InterPro" id="IPR036291">
    <property type="entry name" value="NAD(P)-bd_dom_sf"/>
</dbReference>
<keyword evidence="13" id="KW-0576">Peroxisome</keyword>
<evidence type="ECO:0000256" key="36">
    <source>
        <dbReference type="RuleBase" id="RU003707"/>
    </source>
</evidence>
<evidence type="ECO:0000313" key="40">
    <source>
        <dbReference type="Proteomes" id="UP000007110"/>
    </source>
</evidence>
<dbReference type="GO" id="GO:0004165">
    <property type="term" value="F:delta(3)-delta(2)-enoyl-CoA isomerase activity"/>
    <property type="evidence" value="ECO:0007669"/>
    <property type="project" value="UniProtKB-EC"/>
</dbReference>
<dbReference type="AlphaFoldDB" id="A0A7M7P4E5"/>
<dbReference type="SUPFAM" id="SSF51735">
    <property type="entry name" value="NAD(P)-binding Rossmann-fold domains"/>
    <property type="match status" value="1"/>
</dbReference>
<dbReference type="PANTHER" id="PTHR23309">
    <property type="entry name" value="3-HYDROXYACYL-COA DEHYROGENASE"/>
    <property type="match status" value="1"/>
</dbReference>
<dbReference type="InParanoid" id="A0A7M7P4E5"/>
<evidence type="ECO:0000256" key="1">
    <source>
        <dbReference type="ARBA" id="ARBA00000469"/>
    </source>
</evidence>
<evidence type="ECO:0000256" key="15">
    <source>
        <dbReference type="ARBA" id="ARBA00023239"/>
    </source>
</evidence>
<name>A0A7M7P4E5_STRPU</name>
<evidence type="ECO:0000256" key="16">
    <source>
        <dbReference type="ARBA" id="ARBA00023268"/>
    </source>
</evidence>
<evidence type="ECO:0000256" key="7">
    <source>
        <dbReference type="ARBA" id="ARBA00012076"/>
    </source>
</evidence>
<dbReference type="FunFam" id="1.10.1040.50:FF:000006">
    <property type="entry name" value="Peroxisomal bifunctional enzyme"/>
    <property type="match status" value="1"/>
</dbReference>
<dbReference type="FunCoup" id="A0A7M7P4E5">
    <property type="interactions" value="457"/>
</dbReference>
<dbReference type="InterPro" id="IPR006176">
    <property type="entry name" value="3-OHacyl-CoA_DH_NAD-bd"/>
</dbReference>
<evidence type="ECO:0000256" key="3">
    <source>
        <dbReference type="ARBA" id="ARBA00005005"/>
    </source>
</evidence>
<comment type="catalytic activity">
    <reaction evidence="24">
        <text>(3S)-hydroxyhexanoyl-CoA = (2E)-hexenoyl-CoA + H2O</text>
        <dbReference type="Rhea" id="RHEA:30547"/>
        <dbReference type="ChEBI" id="CHEBI:15377"/>
        <dbReference type="ChEBI" id="CHEBI:62075"/>
        <dbReference type="ChEBI" id="CHEBI:62077"/>
    </reaction>
    <physiologicalReaction direction="right-to-left" evidence="24">
        <dbReference type="Rhea" id="RHEA:30549"/>
    </physiologicalReaction>
</comment>
<protein>
    <recommendedName>
        <fullName evidence="30">Peroxisomal bifunctional enzyme</fullName>
        <ecNumber evidence="8">1.1.1.35</ecNumber>
        <ecNumber evidence="7">4.2.1.17</ecNumber>
        <ecNumber evidence="6">5.3.3.8</ecNumber>
    </recommendedName>
    <alternativeName>
        <fullName evidence="31">Multifunctional enzyme 1</fullName>
    </alternativeName>
</protein>
<dbReference type="InterPro" id="IPR006108">
    <property type="entry name" value="3HC_DH_C"/>
</dbReference>
<dbReference type="SUPFAM" id="SSF52096">
    <property type="entry name" value="ClpP/crotonase"/>
    <property type="match status" value="1"/>
</dbReference>
<keyword evidence="16" id="KW-0511">Multifunctional enzyme</keyword>
<dbReference type="GO" id="GO:0006635">
    <property type="term" value="P:fatty acid beta-oxidation"/>
    <property type="evidence" value="ECO:0000318"/>
    <property type="project" value="GO_Central"/>
</dbReference>
<evidence type="ECO:0000256" key="33">
    <source>
        <dbReference type="ARBA" id="ARBA00048361"/>
    </source>
</evidence>
<proteinExistence type="inferred from homology"/>
<evidence type="ECO:0000256" key="4">
    <source>
        <dbReference type="ARBA" id="ARBA00008750"/>
    </source>
</evidence>